<feature type="transmembrane region" description="Helical" evidence="1">
    <location>
        <begin position="57"/>
        <end position="78"/>
    </location>
</feature>
<evidence type="ECO:0000256" key="1">
    <source>
        <dbReference type="SAM" id="Phobius"/>
    </source>
</evidence>
<organism evidence="2 3">
    <name type="scientific">Archangium minus</name>
    <dbReference type="NCBI Taxonomy" id="83450"/>
    <lineage>
        <taxon>Bacteria</taxon>
        <taxon>Pseudomonadati</taxon>
        <taxon>Myxococcota</taxon>
        <taxon>Myxococcia</taxon>
        <taxon>Myxococcales</taxon>
        <taxon>Cystobacterineae</taxon>
        <taxon>Archangiaceae</taxon>
        <taxon>Archangium</taxon>
    </lineage>
</organism>
<evidence type="ECO:0000313" key="3">
    <source>
        <dbReference type="Proteomes" id="UP001611383"/>
    </source>
</evidence>
<gene>
    <name evidence="2" type="ORF">F0U60_48355</name>
</gene>
<accession>A0ABY9X6Q5</accession>
<dbReference type="EMBL" id="CP043494">
    <property type="protein sequence ID" value="WNG51081.1"/>
    <property type="molecule type" value="Genomic_DNA"/>
</dbReference>
<evidence type="ECO:0000313" key="2">
    <source>
        <dbReference type="EMBL" id="WNG51081.1"/>
    </source>
</evidence>
<sequence>MGSRAAQGERLCVEREGEVLCLRLEWYTHATWRFLPFALGFLVFGVGGLLVRNDALVGFLLSAAFGLLLSYVTTAGLINHTRIKASPREGIAVEHGPFPAFFFRSPSVDMKDLRQVYATRFEDTDGDVFHALWVMKKDGRSVLLTRDNLLMAPFTSEVVLELERRLEEHLGIQDAPVSVLGELRAH</sequence>
<keyword evidence="3" id="KW-1185">Reference proteome</keyword>
<keyword evidence="1" id="KW-0472">Membrane</keyword>
<proteinExistence type="predicted"/>
<dbReference type="RefSeq" id="WP_395810935.1">
    <property type="nucleotide sequence ID" value="NZ_CP043494.1"/>
</dbReference>
<protein>
    <recommendedName>
        <fullName evidence="4">YcxB-like protein domain-containing protein</fullName>
    </recommendedName>
</protein>
<keyword evidence="1" id="KW-0812">Transmembrane</keyword>
<evidence type="ECO:0008006" key="4">
    <source>
        <dbReference type="Google" id="ProtNLM"/>
    </source>
</evidence>
<reference evidence="2 3" key="1">
    <citation type="submission" date="2019-08" db="EMBL/GenBank/DDBJ databases">
        <title>Archangium and Cystobacter genomes.</title>
        <authorList>
            <person name="Chen I.-C.K."/>
            <person name="Wielgoss S."/>
        </authorList>
    </citation>
    <scope>NUCLEOTIDE SEQUENCE [LARGE SCALE GENOMIC DNA]</scope>
    <source>
        <strain evidence="2 3">Cbm 6</strain>
    </source>
</reference>
<dbReference type="Proteomes" id="UP001611383">
    <property type="component" value="Chromosome"/>
</dbReference>
<name>A0ABY9X6Q5_9BACT</name>
<keyword evidence="1" id="KW-1133">Transmembrane helix</keyword>
<feature type="transmembrane region" description="Helical" evidence="1">
    <location>
        <begin position="32"/>
        <end position="51"/>
    </location>
</feature>